<comment type="caution">
    <text evidence="1">The sequence shown here is derived from an EMBL/GenBank/DDBJ whole genome shotgun (WGS) entry which is preliminary data.</text>
</comment>
<proteinExistence type="predicted"/>
<evidence type="ECO:0000313" key="2">
    <source>
        <dbReference type="Proteomes" id="UP000245380"/>
    </source>
</evidence>
<dbReference type="EMBL" id="MPDK01000005">
    <property type="protein sequence ID" value="PWI58189.1"/>
    <property type="molecule type" value="Genomic_DNA"/>
</dbReference>
<dbReference type="InterPro" id="IPR053716">
    <property type="entry name" value="Flag_assembly_chemotaxis_eff"/>
</dbReference>
<dbReference type="Proteomes" id="UP000245380">
    <property type="component" value="Unassembled WGS sequence"/>
</dbReference>
<reference evidence="1 2" key="1">
    <citation type="submission" date="2016-11" db="EMBL/GenBank/DDBJ databases">
        <title>Comparative genomics of Acidibacillus ferroxidans species.</title>
        <authorList>
            <person name="Oliveira G."/>
            <person name="Nunes G."/>
            <person name="Oliveira R."/>
            <person name="Araujo F."/>
            <person name="Salim A."/>
            <person name="Scholte L."/>
            <person name="Morais D."/>
            <person name="Nancucheo I."/>
            <person name="Johnson D.B."/>
            <person name="Grail B."/>
            <person name="Bittencourt J."/>
            <person name="Valadares R."/>
        </authorList>
    </citation>
    <scope>NUCLEOTIDE SEQUENCE [LARGE SCALE GENOMIC DNA]</scope>
    <source>
        <strain evidence="1 2">Y002</strain>
    </source>
</reference>
<dbReference type="Gene3D" id="1.10.287.1700">
    <property type="match status" value="1"/>
</dbReference>
<dbReference type="AlphaFoldDB" id="A0A2U3DA79"/>
<keyword evidence="2" id="KW-1185">Reference proteome</keyword>
<sequence length="147" mass="17383">MKNSNRIQRMGRLYAQLLKAKEQEQQHIRLQAEVQREQLIGAREAFDEIFATWQETAADGADVLQWHRYEALLEGRIMQQEQAVVTLEGELKIAVEKTKSAYQQSEKWNRFEERVQAMEQRQKERTRMAVNDELALNQKRVGVDHEE</sequence>
<organism evidence="1 2">
    <name type="scientific">Sulfoacidibacillus thermotolerans</name>
    <name type="common">Acidibacillus sulfuroxidans</name>
    <dbReference type="NCBI Taxonomy" id="1765684"/>
    <lineage>
        <taxon>Bacteria</taxon>
        <taxon>Bacillati</taxon>
        <taxon>Bacillota</taxon>
        <taxon>Bacilli</taxon>
        <taxon>Bacillales</taxon>
        <taxon>Alicyclobacillaceae</taxon>
        <taxon>Sulfoacidibacillus</taxon>
    </lineage>
</organism>
<evidence type="ECO:0008006" key="3">
    <source>
        <dbReference type="Google" id="ProtNLM"/>
    </source>
</evidence>
<gene>
    <name evidence="1" type="ORF">BM613_04455</name>
</gene>
<protein>
    <recommendedName>
        <fullName evidence="3">Flagellar FliJ protein</fullName>
    </recommendedName>
</protein>
<accession>A0A2U3DA79</accession>
<name>A0A2U3DA79_SULT2</name>
<dbReference type="RefSeq" id="WP_109429978.1">
    <property type="nucleotide sequence ID" value="NZ_MPDK01000005.1"/>
</dbReference>
<evidence type="ECO:0000313" key="1">
    <source>
        <dbReference type="EMBL" id="PWI58189.1"/>
    </source>
</evidence>